<name>A0A0Q0WUI6_9FLAO</name>
<evidence type="ECO:0000313" key="3">
    <source>
        <dbReference type="Proteomes" id="UP000050827"/>
    </source>
</evidence>
<organism evidence="2 3">
    <name type="scientific">Flagellimonas eckloniae</name>
    <dbReference type="NCBI Taxonomy" id="346185"/>
    <lineage>
        <taxon>Bacteria</taxon>
        <taxon>Pseudomonadati</taxon>
        <taxon>Bacteroidota</taxon>
        <taxon>Flavobacteriia</taxon>
        <taxon>Flavobacteriales</taxon>
        <taxon>Flavobacteriaceae</taxon>
        <taxon>Flagellimonas</taxon>
    </lineage>
</organism>
<dbReference type="GO" id="GO:0008235">
    <property type="term" value="F:metalloexopeptidase activity"/>
    <property type="evidence" value="ECO:0007669"/>
    <property type="project" value="InterPro"/>
</dbReference>
<dbReference type="PROSITE" id="PS51257">
    <property type="entry name" value="PROKAR_LIPOPROTEIN"/>
    <property type="match status" value="1"/>
</dbReference>
<dbReference type="OrthoDB" id="1391570at2"/>
<dbReference type="PANTHER" id="PTHR12147">
    <property type="entry name" value="METALLOPEPTIDASE M28 FAMILY MEMBER"/>
    <property type="match status" value="1"/>
</dbReference>
<dbReference type="AlphaFoldDB" id="A0A0Q0WUI6"/>
<dbReference type="InterPro" id="IPR007484">
    <property type="entry name" value="Peptidase_M28"/>
</dbReference>
<dbReference type="Gene3D" id="3.40.630.10">
    <property type="entry name" value="Zn peptidases"/>
    <property type="match status" value="1"/>
</dbReference>
<evidence type="ECO:0000313" key="2">
    <source>
        <dbReference type="EMBL" id="KQC29092.1"/>
    </source>
</evidence>
<evidence type="ECO:0000259" key="1">
    <source>
        <dbReference type="Pfam" id="PF04389"/>
    </source>
</evidence>
<sequence>MSFRKLAIASVIILLSCAKAEKEAPSGTGIPNPIESDEIIGPSHDFEINTVPIVTELRIISSEEGNTFSFDLEDDDPEVDVKIYGLSIENGEYVEITSDWAGDVGTGIAPGENKIIQWTQQGSTDYSKIKVVANDGRDRSIPYLVNLVSKQRIISDVGQMTGIRHYQSGPNLLSQTRDYIDKQFGQYGLSVDRHTFSWQSTQGINIIGNHLGSSPNSNDLLIIAHYDTVGNTPGADDNLSGTAGMLEAMRVLSQFEYSESIRFIGFDLEEQGLIGSSRYVSEIAQNQNIMGVVNFEMIGYTCRSPICANLQLADTSIYNIANPNSSTLRINFDEKGSSYVSNLGIVSVEADGDPNFRRSDHALFWDAGIPALFITDGANFRNPHYHKSSDSFDTLDFDFTTKIVKTAVATIASLAGIKTAGEAIIGI</sequence>
<reference evidence="2 3" key="1">
    <citation type="submission" date="2015-04" db="EMBL/GenBank/DDBJ databases">
        <title>Complete genome of flavobacterium.</title>
        <authorList>
            <person name="Kwon Y.M."/>
            <person name="Kim S.-J."/>
        </authorList>
    </citation>
    <scope>NUCLEOTIDE SEQUENCE [LARGE SCALE GENOMIC DNA]</scope>
    <source>
        <strain evidence="2 3">DK169</strain>
    </source>
</reference>
<dbReference type="RefSeq" id="WP_055392646.1">
    <property type="nucleotide sequence ID" value="NZ_LCTZ01000002.1"/>
</dbReference>
<accession>A0A0Q0WUI6</accession>
<keyword evidence="3" id="KW-1185">Reference proteome</keyword>
<protein>
    <recommendedName>
        <fullName evidence="1">Peptidase M28 domain-containing protein</fullName>
    </recommendedName>
</protein>
<dbReference type="EMBL" id="LCTZ01000002">
    <property type="protein sequence ID" value="KQC29092.1"/>
    <property type="molecule type" value="Genomic_DNA"/>
</dbReference>
<dbReference type="Proteomes" id="UP000050827">
    <property type="component" value="Unassembled WGS sequence"/>
</dbReference>
<feature type="domain" description="Peptidase M28" evidence="1">
    <location>
        <begin position="205"/>
        <end position="409"/>
    </location>
</feature>
<gene>
    <name evidence="2" type="ORF">AAY42_03655</name>
</gene>
<dbReference type="InterPro" id="IPR045175">
    <property type="entry name" value="M28_fam"/>
</dbReference>
<dbReference type="PANTHER" id="PTHR12147:SF26">
    <property type="entry name" value="PEPTIDASE M28 DOMAIN-CONTAINING PROTEIN"/>
    <property type="match status" value="1"/>
</dbReference>
<dbReference type="STRING" id="346185.AAY42_03655"/>
<dbReference type="GO" id="GO:0006508">
    <property type="term" value="P:proteolysis"/>
    <property type="evidence" value="ECO:0007669"/>
    <property type="project" value="InterPro"/>
</dbReference>
<proteinExistence type="predicted"/>
<comment type="caution">
    <text evidence="2">The sequence shown here is derived from an EMBL/GenBank/DDBJ whole genome shotgun (WGS) entry which is preliminary data.</text>
</comment>
<dbReference type="Pfam" id="PF04389">
    <property type="entry name" value="Peptidase_M28"/>
    <property type="match status" value="1"/>
</dbReference>
<dbReference type="SUPFAM" id="SSF53187">
    <property type="entry name" value="Zn-dependent exopeptidases"/>
    <property type="match status" value="1"/>
</dbReference>